<dbReference type="Pfam" id="PF10979">
    <property type="entry name" value="DUF2786"/>
    <property type="match status" value="1"/>
</dbReference>
<dbReference type="AlphaFoldDB" id="A0A291HNE8"/>
<dbReference type="Pfam" id="PF23771">
    <property type="entry name" value="DUF7168"/>
    <property type="match status" value="1"/>
</dbReference>
<proteinExistence type="predicted"/>
<evidence type="ECO:0000313" key="3">
    <source>
        <dbReference type="EMBL" id="ATG73642.1"/>
    </source>
</evidence>
<evidence type="ECO:0000259" key="2">
    <source>
        <dbReference type="Pfam" id="PF23771"/>
    </source>
</evidence>
<keyword evidence="4" id="KW-1185">Reference proteome</keyword>
<dbReference type="RefSeq" id="WP_096778915.1">
    <property type="nucleotide sequence ID" value="NZ_CP012621.1"/>
</dbReference>
<protein>
    <submittedName>
        <fullName evidence="3">Uncharacterized protein</fullName>
    </submittedName>
</protein>
<dbReference type="EMBL" id="CP012621">
    <property type="protein sequence ID" value="ATG73642.1"/>
    <property type="molecule type" value="Genomic_DNA"/>
</dbReference>
<feature type="domain" description="DUF2786" evidence="1">
    <location>
        <begin position="4"/>
        <end position="41"/>
    </location>
</feature>
<dbReference type="InterPro" id="IPR024498">
    <property type="entry name" value="DUF2786"/>
</dbReference>
<dbReference type="InterPro" id="IPR016868">
    <property type="entry name" value="Phage_B3_Orf5"/>
</dbReference>
<dbReference type="PIRSF" id="PIRSF028111">
    <property type="entry name" value="UCP028111"/>
    <property type="match status" value="1"/>
</dbReference>
<organism evidence="3 4">
    <name type="scientific">Zobellella denitrificans</name>
    <dbReference type="NCBI Taxonomy" id="347534"/>
    <lineage>
        <taxon>Bacteria</taxon>
        <taxon>Pseudomonadati</taxon>
        <taxon>Pseudomonadota</taxon>
        <taxon>Gammaproteobacteria</taxon>
        <taxon>Aeromonadales</taxon>
        <taxon>Aeromonadaceae</taxon>
        <taxon>Zobellella</taxon>
    </lineage>
</organism>
<accession>A0A291HNE8</accession>
<dbReference type="Proteomes" id="UP000217763">
    <property type="component" value="Chromosome"/>
</dbReference>
<evidence type="ECO:0000259" key="1">
    <source>
        <dbReference type="Pfam" id="PF10979"/>
    </source>
</evidence>
<feature type="domain" description="DUF7168" evidence="2">
    <location>
        <begin position="48"/>
        <end position="188"/>
    </location>
</feature>
<gene>
    <name evidence="3" type="ORF">AN401_07050</name>
</gene>
<dbReference type="KEGG" id="zdf:AN401_07050"/>
<name>A0A291HNE8_9GAMM</name>
<dbReference type="InterPro" id="IPR055592">
    <property type="entry name" value="DUF7168"/>
</dbReference>
<evidence type="ECO:0000313" key="4">
    <source>
        <dbReference type="Proteomes" id="UP000217763"/>
    </source>
</evidence>
<sequence>MNKRIMEKLKKLLALAKSSNPHEAANAMAKAQKLMAEHRIDADTLALSDIDECLVRMATDSAKPPQWSVWLISSIRSAFGVEARVYQGLMDFHMMVRFYGPADRVEIAGYCHDVLRRQLARARKEYVAGLGKRMKPTNKTARADKFCEAWLAAVDSKLQKLVPTEREKELVALYEQRKFKPAGTISGREARNVRGGGHDATTAGYMAGKQATLNPGMGGQETKKIGGGL</sequence>
<reference evidence="4" key="1">
    <citation type="submission" date="2015-09" db="EMBL/GenBank/DDBJ databases">
        <authorList>
            <person name="Shao Z."/>
            <person name="Wang L."/>
        </authorList>
    </citation>
    <scope>NUCLEOTIDE SEQUENCE [LARGE SCALE GENOMIC DNA]</scope>
    <source>
        <strain evidence="4">F13-1</strain>
    </source>
</reference>